<dbReference type="SUPFAM" id="SSF56574">
    <property type="entry name" value="Serpins"/>
    <property type="match status" value="2"/>
</dbReference>
<dbReference type="PANTHER" id="PTHR11461">
    <property type="entry name" value="SERINE PROTEASE INHIBITOR, SERPIN"/>
    <property type="match status" value="1"/>
</dbReference>
<sequence>MIRSCLELVKSGAADLQGVYSLAKVSQDFGCQSVKMKDYHLGHGMTIKVPMIHAVGMNYLFRVEDLSSMVLKFTLLDVNLRTYFILPDTGKMQKVEKRLTYPHFRRMRRELSLREIPELSLSVTHDLESVMTLLGITYVFNNGANSSVAMNDTLHKSFKLVSKTVLTMDEKVPRLGSPYTSEHCTGAGRLGRDGYTLTLLCDHDCLDWQAVFSVPSFLCPGQLRGMALSILFLWLLLPGLVPCSCDSETPLTVTSNVSRIPAIQGAWPFFNNQKFALSLYGQLPEPKTGRNIIFSPLSIIVPLVLLAFQDKPEARHQVLRDLGFGVTGALDTKAALRYGELLGTQLHAEQCGVQTGSLLFIDKTLKPKKTFLTLANSSYNSDVILISFGNHELAKKQIDLAIRAKTHGKVTRLLRSLKPPTNLFLVNYNFFKGKWKYPFNPKYTGMRYFSLGPGTNTLVPMMQRIGWFQLQYFSQMHSYVLQLPFTCRISGVFFLPNDGKLKECEKALLEKSFDTWIQPLPLR</sequence>
<accession>A0ABQ0FER0</accession>
<dbReference type="InterPro" id="IPR042178">
    <property type="entry name" value="Serpin_sf_1"/>
</dbReference>
<evidence type="ECO:0000256" key="1">
    <source>
        <dbReference type="RuleBase" id="RU000411"/>
    </source>
</evidence>
<evidence type="ECO:0000259" key="2">
    <source>
        <dbReference type="SMART" id="SM00093"/>
    </source>
</evidence>
<dbReference type="InterPro" id="IPR042185">
    <property type="entry name" value="Serpin_sf_2"/>
</dbReference>
<evidence type="ECO:0000313" key="4">
    <source>
        <dbReference type="Proteomes" id="UP001623349"/>
    </source>
</evidence>
<keyword evidence="4" id="KW-1185">Reference proteome</keyword>
<reference evidence="3 4" key="1">
    <citation type="submission" date="2024-08" db="EMBL/GenBank/DDBJ databases">
        <title>The draft genome of Apodemus speciosus.</title>
        <authorList>
            <person name="Nabeshima K."/>
            <person name="Suzuki S."/>
            <person name="Onuma M."/>
        </authorList>
    </citation>
    <scope>NUCLEOTIDE SEQUENCE [LARGE SCALE GENOMIC DNA]</scope>
    <source>
        <strain evidence="3">IB14-021</strain>
    </source>
</reference>
<organism evidence="3 4">
    <name type="scientific">Apodemus speciosus</name>
    <name type="common">Large Japanese field mouse</name>
    <dbReference type="NCBI Taxonomy" id="105296"/>
    <lineage>
        <taxon>Eukaryota</taxon>
        <taxon>Metazoa</taxon>
        <taxon>Chordata</taxon>
        <taxon>Craniata</taxon>
        <taxon>Vertebrata</taxon>
        <taxon>Euteleostomi</taxon>
        <taxon>Mammalia</taxon>
        <taxon>Eutheria</taxon>
        <taxon>Euarchontoglires</taxon>
        <taxon>Glires</taxon>
        <taxon>Rodentia</taxon>
        <taxon>Myomorpha</taxon>
        <taxon>Muroidea</taxon>
        <taxon>Muridae</taxon>
        <taxon>Murinae</taxon>
        <taxon>Apodemus</taxon>
    </lineage>
</organism>
<dbReference type="Gene3D" id="3.30.497.10">
    <property type="entry name" value="Antithrombin, subunit I, domain 2"/>
    <property type="match status" value="2"/>
</dbReference>
<gene>
    <name evidence="3" type="ORF">APTSU1_001297900</name>
</gene>
<proteinExistence type="inferred from homology"/>
<name>A0ABQ0FER0_APOSI</name>
<dbReference type="InterPro" id="IPR036186">
    <property type="entry name" value="Serpin_sf"/>
</dbReference>
<comment type="similarity">
    <text evidence="1">Belongs to the serpin family.</text>
</comment>
<dbReference type="Pfam" id="PF00079">
    <property type="entry name" value="Serpin"/>
    <property type="match status" value="2"/>
</dbReference>
<dbReference type="Gene3D" id="2.30.39.10">
    <property type="entry name" value="Alpha-1-antitrypsin, domain 1"/>
    <property type="match status" value="2"/>
</dbReference>
<comment type="caution">
    <text evidence="3">The sequence shown here is derived from an EMBL/GenBank/DDBJ whole genome shotgun (WGS) entry which is preliminary data.</text>
</comment>
<dbReference type="InterPro" id="IPR000215">
    <property type="entry name" value="Serpin_fam"/>
</dbReference>
<protein>
    <submittedName>
        <fullName evidence="3">Serine (Or cysteine) peptidase inhibitor, clade A (Alpha-1 antiproteinase, antitrypsin), member 16</fullName>
    </submittedName>
</protein>
<dbReference type="InterPro" id="IPR023796">
    <property type="entry name" value="Serpin_dom"/>
</dbReference>
<feature type="domain" description="Serpin" evidence="2">
    <location>
        <begin position="277"/>
        <end position="523"/>
    </location>
</feature>
<dbReference type="SMART" id="SM00093">
    <property type="entry name" value="SERPIN"/>
    <property type="match status" value="1"/>
</dbReference>
<dbReference type="Proteomes" id="UP001623349">
    <property type="component" value="Unassembled WGS sequence"/>
</dbReference>
<dbReference type="EMBL" id="BAAFST010000012">
    <property type="protein sequence ID" value="GAB1297743.1"/>
    <property type="molecule type" value="Genomic_DNA"/>
</dbReference>
<evidence type="ECO:0000313" key="3">
    <source>
        <dbReference type="EMBL" id="GAB1297743.1"/>
    </source>
</evidence>
<dbReference type="PANTHER" id="PTHR11461:SF160">
    <property type="entry name" value="SERINE (OR CYSTEINE) PEPTIDASE INHIBITOR, CLADE A (ALPHA-1 ANTIPROTEINASE, ANTITRYPSIN), MEMBER 16"/>
    <property type="match status" value="1"/>
</dbReference>